<evidence type="ECO:0000313" key="4">
    <source>
        <dbReference type="Proteomes" id="UP000094291"/>
    </source>
</evidence>
<evidence type="ECO:0000313" key="3">
    <source>
        <dbReference type="EMBL" id="ODC03911.1"/>
    </source>
</evidence>
<dbReference type="RefSeq" id="WP_068998547.1">
    <property type="nucleotide sequence ID" value="NZ_MDTQ01000001.1"/>
</dbReference>
<dbReference type="Proteomes" id="UP000094291">
    <property type="component" value="Unassembled WGS sequence"/>
</dbReference>
<sequence>MLIFILGGVLLLAFIVVAFIYTRQQQEKKRIEQMRQVRALGDRARQISVLLDEIPPQFLSDDFKLFLVKQWQDLLHEQKALNMGKNDIEAQLEQAEQKAEEIRQNTRPKAAPIDDIKVANQVRRNLKLLHKTLSDLYKDRKLNAKTAQGFIGEIKHGFTRSLIEVYSSAAQKAENEGKLRIAILQYQRIINELNKVNGQGLYNQYILDCKKTIERLEQQQASAEEQSSQNSELNEALDQMIEDEDSWKKKQVYDN</sequence>
<organism evidence="3 4">
    <name type="scientific">Terasakiispira papahanaumokuakeensis</name>
    <dbReference type="NCBI Taxonomy" id="197479"/>
    <lineage>
        <taxon>Bacteria</taxon>
        <taxon>Pseudomonadati</taxon>
        <taxon>Pseudomonadota</taxon>
        <taxon>Gammaproteobacteria</taxon>
        <taxon>Oceanospirillales</taxon>
        <taxon>Terasakiispira</taxon>
    </lineage>
</organism>
<reference evidence="3 4" key="1">
    <citation type="submission" date="2016-08" db="EMBL/GenBank/DDBJ databases">
        <authorList>
            <person name="Seilhamer J.J."/>
        </authorList>
    </citation>
    <scope>NUCLEOTIDE SEQUENCE [LARGE SCALE GENOMIC DNA]</scope>
    <source>
        <strain evidence="3 4">PH27A</strain>
    </source>
</reference>
<evidence type="ECO:0000256" key="2">
    <source>
        <dbReference type="SAM" id="MobiDB-lite"/>
    </source>
</evidence>
<evidence type="ECO:0008006" key="5">
    <source>
        <dbReference type="Google" id="ProtNLM"/>
    </source>
</evidence>
<proteinExistence type="predicted"/>
<feature type="region of interest" description="Disordered" evidence="2">
    <location>
        <begin position="220"/>
        <end position="242"/>
    </location>
</feature>
<keyword evidence="1" id="KW-0175">Coiled coil</keyword>
<evidence type="ECO:0000256" key="1">
    <source>
        <dbReference type="SAM" id="Coils"/>
    </source>
</evidence>
<dbReference type="OrthoDB" id="6199153at2"/>
<gene>
    <name evidence="3" type="ORF">BFW38_10545</name>
</gene>
<accession>A0A1E2VA98</accession>
<dbReference type="EMBL" id="MDTQ01000001">
    <property type="protein sequence ID" value="ODC03911.1"/>
    <property type="molecule type" value="Genomic_DNA"/>
</dbReference>
<comment type="caution">
    <text evidence="3">The sequence shown here is derived from an EMBL/GenBank/DDBJ whole genome shotgun (WGS) entry which is preliminary data.</text>
</comment>
<dbReference type="AlphaFoldDB" id="A0A1E2VA98"/>
<protein>
    <recommendedName>
        <fullName evidence="5">DNA repair protein</fullName>
    </recommendedName>
</protein>
<name>A0A1E2VA98_9GAMM</name>
<feature type="coiled-coil region" evidence="1">
    <location>
        <begin position="78"/>
        <end position="105"/>
    </location>
</feature>
<feature type="compositionally biased region" description="Low complexity" evidence="2">
    <location>
        <begin position="220"/>
        <end position="234"/>
    </location>
</feature>
<keyword evidence="4" id="KW-1185">Reference proteome</keyword>